<evidence type="ECO:0000313" key="2">
    <source>
        <dbReference type="EMBL" id="AXH48867.1"/>
    </source>
</evidence>
<proteinExistence type="predicted"/>
<feature type="region of interest" description="Disordered" evidence="1">
    <location>
        <begin position="106"/>
        <end position="139"/>
    </location>
</feature>
<feature type="compositionally biased region" description="Basic and acidic residues" evidence="1">
    <location>
        <begin position="31"/>
        <end position="45"/>
    </location>
</feature>
<evidence type="ECO:0000313" key="3">
    <source>
        <dbReference type="Proteomes" id="UP000259157"/>
    </source>
</evidence>
<name>A0A345L0R5_9CAUD</name>
<dbReference type="Proteomes" id="UP000259157">
    <property type="component" value="Segment"/>
</dbReference>
<dbReference type="GeneID" id="64871471"/>
<reference evidence="3" key="1">
    <citation type="submission" date="2018-06" db="EMBL/GenBank/DDBJ databases">
        <authorList>
            <person name="Zhirakovskaya E."/>
        </authorList>
    </citation>
    <scope>NUCLEOTIDE SEQUENCE [LARGE SCALE GENOMIC DNA]</scope>
</reference>
<dbReference type="EMBL" id="MH513984">
    <property type="protein sequence ID" value="AXH48867.1"/>
    <property type="molecule type" value="Genomic_DNA"/>
</dbReference>
<organism evidence="2 3">
    <name type="scientific">Mycobacterium phage Steamy</name>
    <dbReference type="NCBI Taxonomy" id="2250309"/>
    <lineage>
        <taxon>Viruses</taxon>
        <taxon>Duplodnaviria</taxon>
        <taxon>Heunggongvirae</taxon>
        <taxon>Uroviricota</taxon>
        <taxon>Caudoviricetes</taxon>
        <taxon>Pharaohvirus</taxon>
        <taxon>Pharaohvirus steamy</taxon>
    </lineage>
</organism>
<keyword evidence="3" id="KW-1185">Reference proteome</keyword>
<accession>A0A345L0R5</accession>
<protein>
    <submittedName>
        <fullName evidence="2">DNA primase</fullName>
    </submittedName>
</protein>
<dbReference type="KEGG" id="vg:64871471"/>
<evidence type="ECO:0000256" key="1">
    <source>
        <dbReference type="SAM" id="MobiDB-lite"/>
    </source>
</evidence>
<sequence>MPLSIPRRGDAVCGSQLRPPGVQLHGLQRQGRRDLNHPTRREGGDICRSSANRRGTICGKQHPGTAKACQEAQPQSIWRAGEFWTRHDGSGWGTWSTHSLVMRCTEAASRSRTSGGRRGGTGHVRPYGSAGSMAGHRST</sequence>
<dbReference type="RefSeq" id="YP_010061843.1">
    <property type="nucleotide sequence ID" value="NC_054787.1"/>
</dbReference>
<feature type="region of interest" description="Disordered" evidence="1">
    <location>
        <begin position="1"/>
        <end position="54"/>
    </location>
</feature>
<gene>
    <name evidence="2" type="primary">56</name>
    <name evidence="2" type="ORF">SEA_STEAMY_56</name>
</gene>